<dbReference type="STRING" id="1220924.W2RP73"/>
<dbReference type="PROSITE" id="PS50181">
    <property type="entry name" value="FBOX"/>
    <property type="match status" value="1"/>
</dbReference>
<evidence type="ECO:0000259" key="1">
    <source>
        <dbReference type="PROSITE" id="PS50181"/>
    </source>
</evidence>
<dbReference type="SUPFAM" id="SSF48452">
    <property type="entry name" value="TPR-like"/>
    <property type="match status" value="1"/>
</dbReference>
<dbReference type="GeneID" id="19974444"/>
<evidence type="ECO:0000313" key="2">
    <source>
        <dbReference type="EMBL" id="ETN37483.1"/>
    </source>
</evidence>
<feature type="domain" description="F-box" evidence="1">
    <location>
        <begin position="135"/>
        <end position="181"/>
    </location>
</feature>
<dbReference type="InterPro" id="IPR011990">
    <property type="entry name" value="TPR-like_helical_dom_sf"/>
</dbReference>
<keyword evidence="3" id="KW-1185">Reference proteome</keyword>
<dbReference type="PANTHER" id="PTHR13318">
    <property type="entry name" value="PARTNER OF PAIRED, ISOFORM B-RELATED"/>
    <property type="match status" value="1"/>
</dbReference>
<dbReference type="InParanoid" id="W2RP73"/>
<evidence type="ECO:0000313" key="3">
    <source>
        <dbReference type="Proteomes" id="UP000030752"/>
    </source>
</evidence>
<gene>
    <name evidence="2" type="ORF">HMPREF1541_07105</name>
</gene>
<dbReference type="Gene3D" id="1.25.40.10">
    <property type="entry name" value="Tetratricopeptide repeat domain"/>
    <property type="match status" value="1"/>
</dbReference>
<dbReference type="SMART" id="SM00256">
    <property type="entry name" value="FBOX"/>
    <property type="match status" value="1"/>
</dbReference>
<dbReference type="Gene3D" id="3.80.10.10">
    <property type="entry name" value="Ribonuclease Inhibitor"/>
    <property type="match status" value="1"/>
</dbReference>
<dbReference type="PANTHER" id="PTHR13318:SF190">
    <property type="entry name" value="PARTNER OF PAIRED, ISOFORM B"/>
    <property type="match status" value="1"/>
</dbReference>
<dbReference type="InterPro" id="IPR036047">
    <property type="entry name" value="F-box-like_dom_sf"/>
</dbReference>
<dbReference type="AlphaFoldDB" id="W2RP73"/>
<dbReference type="InterPro" id="IPR001810">
    <property type="entry name" value="F-box_dom"/>
</dbReference>
<dbReference type="RefSeq" id="XP_008719652.1">
    <property type="nucleotide sequence ID" value="XM_008721430.1"/>
</dbReference>
<dbReference type="Proteomes" id="UP000030752">
    <property type="component" value="Unassembled WGS sequence"/>
</dbReference>
<name>W2RP73_CYPE1</name>
<accession>W2RP73</accession>
<dbReference type="InterPro" id="IPR032675">
    <property type="entry name" value="LRR_dom_sf"/>
</dbReference>
<dbReference type="GO" id="GO:0019005">
    <property type="term" value="C:SCF ubiquitin ligase complex"/>
    <property type="evidence" value="ECO:0007669"/>
    <property type="project" value="TreeGrafter"/>
</dbReference>
<dbReference type="Gene3D" id="1.20.1280.50">
    <property type="match status" value="1"/>
</dbReference>
<dbReference type="HOGENOM" id="CLU_024395_0_0_1"/>
<dbReference type="eggNOG" id="ENOG502SA77">
    <property type="taxonomic scope" value="Eukaryota"/>
</dbReference>
<dbReference type="GO" id="GO:0031146">
    <property type="term" value="P:SCF-dependent proteasomal ubiquitin-dependent protein catabolic process"/>
    <property type="evidence" value="ECO:0007669"/>
    <property type="project" value="TreeGrafter"/>
</dbReference>
<proteinExistence type="predicted"/>
<dbReference type="SUPFAM" id="SSF52047">
    <property type="entry name" value="RNI-like"/>
    <property type="match status" value="1"/>
</dbReference>
<dbReference type="OrthoDB" id="629492at2759"/>
<reference evidence="2 3" key="1">
    <citation type="submission" date="2013-03" db="EMBL/GenBank/DDBJ databases">
        <title>The Genome Sequence of Phialophora europaea CBS 101466.</title>
        <authorList>
            <consortium name="The Broad Institute Genomics Platform"/>
            <person name="Cuomo C."/>
            <person name="de Hoog S."/>
            <person name="Gorbushina A."/>
            <person name="Walker B."/>
            <person name="Young S.K."/>
            <person name="Zeng Q."/>
            <person name="Gargeya S."/>
            <person name="Fitzgerald M."/>
            <person name="Haas B."/>
            <person name="Abouelleil A."/>
            <person name="Allen A.W."/>
            <person name="Alvarado L."/>
            <person name="Arachchi H.M."/>
            <person name="Berlin A.M."/>
            <person name="Chapman S.B."/>
            <person name="Gainer-Dewar J."/>
            <person name="Goldberg J."/>
            <person name="Griggs A."/>
            <person name="Gujja S."/>
            <person name="Hansen M."/>
            <person name="Howarth C."/>
            <person name="Imamovic A."/>
            <person name="Ireland A."/>
            <person name="Larimer J."/>
            <person name="McCowan C."/>
            <person name="Murphy C."/>
            <person name="Pearson M."/>
            <person name="Poon T.W."/>
            <person name="Priest M."/>
            <person name="Roberts A."/>
            <person name="Saif S."/>
            <person name="Shea T."/>
            <person name="Sisk P."/>
            <person name="Sykes S."/>
            <person name="Wortman J."/>
            <person name="Nusbaum C."/>
            <person name="Birren B."/>
        </authorList>
    </citation>
    <scope>NUCLEOTIDE SEQUENCE [LARGE SCALE GENOMIC DNA]</scope>
    <source>
        <strain evidence="2 3">CBS 101466</strain>
    </source>
</reference>
<dbReference type="SUPFAM" id="SSF81383">
    <property type="entry name" value="F-box domain"/>
    <property type="match status" value="1"/>
</dbReference>
<sequence length="518" mass="58183">MPATDLVQQGKSAYQQGRYDEASKSFAAAAASAAKLQDRIFALDLQIGAMVKLKAVDPALDVAKSVIRANRKDCRGYIRAAQIERLANRPQAAVRWYHHGLKHVSPSDALYPSLQSGLKKCQALSVAQTMASRPCDPFASLPLEIANMVLQHFDYRQMVAILRVSRGWRSFVSKEPLITDTIDFSKARNKVTIAAFRACLRRLTGYPSSAYLTNLTDPALKDMQVRLPTWQQRNTLISYATDSRELALIPSHLPKDPKLVSLEVSASLRNAIDTVVRCHRLKRLTISCPYEPVRNWVHTWEVGQQHAGLEHLQIVANSLQPQVGIADLALPNLRSLNLCGFQIPNELEKLTSLEELHLKNCAMTRAIDLPTALKDLSFTNMKYQFRAGDKPNPELHLPDLVHLRAQMDAWDISWSCLGLDLNSIQSLDVQDNRLTEEQALIFSKMPRLRRLILRDARLLTACFVKDLLEASSHHIEYIGLSNCDNLDPGTAAWAKLRYNVKVDIRTIAWDDGGRRIAT</sequence>
<dbReference type="EMBL" id="KB822723">
    <property type="protein sequence ID" value="ETN37483.1"/>
    <property type="molecule type" value="Genomic_DNA"/>
</dbReference>
<dbReference type="VEuPathDB" id="FungiDB:HMPREF1541_07105"/>
<dbReference type="Pfam" id="PF00646">
    <property type="entry name" value="F-box"/>
    <property type="match status" value="1"/>
</dbReference>
<organism evidence="2 3">
    <name type="scientific">Cyphellophora europaea (strain CBS 101466)</name>
    <name type="common">Phialophora europaea</name>
    <dbReference type="NCBI Taxonomy" id="1220924"/>
    <lineage>
        <taxon>Eukaryota</taxon>
        <taxon>Fungi</taxon>
        <taxon>Dikarya</taxon>
        <taxon>Ascomycota</taxon>
        <taxon>Pezizomycotina</taxon>
        <taxon>Eurotiomycetes</taxon>
        <taxon>Chaetothyriomycetidae</taxon>
        <taxon>Chaetothyriales</taxon>
        <taxon>Cyphellophoraceae</taxon>
        <taxon>Cyphellophora</taxon>
    </lineage>
</organism>
<protein>
    <recommendedName>
        <fullName evidence="1">F-box domain-containing protein</fullName>
    </recommendedName>
</protein>